<evidence type="ECO:0000256" key="1">
    <source>
        <dbReference type="SAM" id="Phobius"/>
    </source>
</evidence>
<feature type="transmembrane region" description="Helical" evidence="1">
    <location>
        <begin position="172"/>
        <end position="194"/>
    </location>
</feature>
<feature type="transmembrane region" description="Helical" evidence="1">
    <location>
        <begin position="20"/>
        <end position="40"/>
    </location>
</feature>
<reference evidence="2 3" key="1">
    <citation type="submission" date="2016-03" db="EMBL/GenBank/DDBJ databases">
        <title>Draft genome sequence of Paenibacillus glacialis DSM 22343.</title>
        <authorList>
            <person name="Shin S.-K."/>
            <person name="Yi H."/>
        </authorList>
    </citation>
    <scope>NUCLEOTIDE SEQUENCE [LARGE SCALE GENOMIC DNA]</scope>
    <source>
        <strain evidence="2 3">DSM 22343</strain>
    </source>
</reference>
<dbReference type="OrthoDB" id="2663403at2"/>
<comment type="caution">
    <text evidence="2">The sequence shown here is derived from an EMBL/GenBank/DDBJ whole genome shotgun (WGS) entry which is preliminary data.</text>
</comment>
<keyword evidence="3" id="KW-1185">Reference proteome</keyword>
<evidence type="ECO:0000313" key="3">
    <source>
        <dbReference type="Proteomes" id="UP000076967"/>
    </source>
</evidence>
<keyword evidence="1" id="KW-1133">Transmembrane helix</keyword>
<evidence type="ECO:0000313" key="2">
    <source>
        <dbReference type="EMBL" id="OAB44175.1"/>
    </source>
</evidence>
<protein>
    <submittedName>
        <fullName evidence="2">Uncharacterized protein</fullName>
    </submittedName>
</protein>
<proteinExistence type="predicted"/>
<dbReference type="Proteomes" id="UP000076967">
    <property type="component" value="Unassembled WGS sequence"/>
</dbReference>
<name>A0A168M3I7_9BACL</name>
<feature type="transmembrane region" description="Helical" evidence="1">
    <location>
        <begin position="145"/>
        <end position="166"/>
    </location>
</feature>
<organism evidence="2 3">
    <name type="scientific">Paenibacillus glacialis</name>
    <dbReference type="NCBI Taxonomy" id="494026"/>
    <lineage>
        <taxon>Bacteria</taxon>
        <taxon>Bacillati</taxon>
        <taxon>Bacillota</taxon>
        <taxon>Bacilli</taxon>
        <taxon>Bacillales</taxon>
        <taxon>Paenibacillaceae</taxon>
        <taxon>Paenibacillus</taxon>
    </lineage>
</organism>
<gene>
    <name evidence="2" type="ORF">PGLA_05755</name>
</gene>
<dbReference type="RefSeq" id="WP_068530088.1">
    <property type="nucleotide sequence ID" value="NZ_LVJH01000007.1"/>
</dbReference>
<dbReference type="EMBL" id="LVJH01000007">
    <property type="protein sequence ID" value="OAB44175.1"/>
    <property type="molecule type" value="Genomic_DNA"/>
</dbReference>
<accession>A0A168M3I7</accession>
<keyword evidence="1" id="KW-0812">Transmembrane</keyword>
<keyword evidence="1" id="KW-0472">Membrane</keyword>
<sequence>MLAVLKQKPDKMTLRALKAVSVPILFLITLFLIVVIYIGLYKIVNVMDTKAYFRYASDGKFTQDIYFEEAEEKGAEIYSTLGNVIPDAVIPPRIQEHFKILLQNEKFLKEEMNKNNGYVEYLASNNATVNDVISYMKKIVKLDDIFLYAGIYVGMLIFILTLYFLYKWRIGLFIFSGILYFILVVDSFMAGIFLDSFFLSFQSLNNFLNHLEGNGNGYLVSYDDYLMLSKNVLPATREAALTFIIVDTVVQSMKDSKKRKRSSKFLASYCELEFTLNFLKQMKGNLVITNLKTVDLEAIYYFCKENKEDRHLIEVVTNLDEWKKVTRNQKMTVTELHDRLLSVRNVLKESKFIRENIIR</sequence>
<dbReference type="AlphaFoldDB" id="A0A168M3I7"/>